<dbReference type="eggNOG" id="COG1463">
    <property type="taxonomic scope" value="Bacteria"/>
</dbReference>
<comment type="caution">
    <text evidence="3">The sequence shown here is derived from an EMBL/GenBank/DDBJ whole genome shotgun (WGS) entry which is preliminary data.</text>
</comment>
<dbReference type="InterPro" id="IPR024516">
    <property type="entry name" value="Mce_C"/>
</dbReference>
<evidence type="ECO:0000313" key="4">
    <source>
        <dbReference type="Proteomes" id="UP000035034"/>
    </source>
</evidence>
<feature type="domain" description="Mce/MlaD" evidence="1">
    <location>
        <begin position="37"/>
        <end position="115"/>
    </location>
</feature>
<dbReference type="InterPro" id="IPR003399">
    <property type="entry name" value="Mce/MlaD"/>
</dbReference>
<accession>H0R5M3</accession>
<gene>
    <name evidence="3" type="primary">mceB</name>
    <name evidence="3" type="ORF">GOEFS_115_00140</name>
</gene>
<keyword evidence="4" id="KW-1185">Reference proteome</keyword>
<organism evidence="3 4">
    <name type="scientific">Gordonia effusa NBRC 100432</name>
    <dbReference type="NCBI Taxonomy" id="1077974"/>
    <lineage>
        <taxon>Bacteria</taxon>
        <taxon>Bacillati</taxon>
        <taxon>Actinomycetota</taxon>
        <taxon>Actinomycetes</taxon>
        <taxon>Mycobacteriales</taxon>
        <taxon>Gordoniaceae</taxon>
        <taxon>Gordonia</taxon>
    </lineage>
</organism>
<dbReference type="EMBL" id="BAEH01000115">
    <property type="protein sequence ID" value="GAB20374.1"/>
    <property type="molecule type" value="Genomic_DNA"/>
</dbReference>
<evidence type="ECO:0000313" key="3">
    <source>
        <dbReference type="EMBL" id="GAB20374.1"/>
    </source>
</evidence>
<proteinExistence type="predicted"/>
<dbReference type="Pfam" id="PF11887">
    <property type="entry name" value="Mce4_CUP1"/>
    <property type="match status" value="1"/>
</dbReference>
<reference evidence="3 4" key="1">
    <citation type="submission" date="2011-12" db="EMBL/GenBank/DDBJ databases">
        <title>Whole genome shotgun sequence of Gordonia effusa NBRC 100432.</title>
        <authorList>
            <person name="Yoshida I."/>
            <person name="Takarada H."/>
            <person name="Hosoyama A."/>
            <person name="Tsuchikane K."/>
            <person name="Katsumata H."/>
            <person name="Yamazaki S."/>
            <person name="Fujita N."/>
        </authorList>
    </citation>
    <scope>NUCLEOTIDE SEQUENCE [LARGE SCALE GENOMIC DNA]</scope>
    <source>
        <strain evidence="3 4">NBRC 100432</strain>
    </source>
</reference>
<evidence type="ECO:0000259" key="1">
    <source>
        <dbReference type="Pfam" id="PF02470"/>
    </source>
</evidence>
<dbReference type="STRING" id="1077974.GOEFS_115_00140"/>
<dbReference type="Proteomes" id="UP000035034">
    <property type="component" value="Unassembled WGS sequence"/>
</dbReference>
<dbReference type="PANTHER" id="PTHR33371:SF17">
    <property type="entry name" value="MCE-FAMILY PROTEIN MCE1B"/>
    <property type="match status" value="1"/>
</dbReference>
<dbReference type="AlphaFoldDB" id="H0R5M3"/>
<dbReference type="Pfam" id="PF02470">
    <property type="entry name" value="MlaD"/>
    <property type="match status" value="1"/>
</dbReference>
<feature type="domain" description="Mammalian cell entry C-terminal" evidence="2">
    <location>
        <begin position="120"/>
        <end position="240"/>
    </location>
</feature>
<protein>
    <submittedName>
        <fullName evidence="3">Mce family protein</fullName>
    </submittedName>
</protein>
<name>H0R5M3_9ACTN</name>
<dbReference type="InterPro" id="IPR052336">
    <property type="entry name" value="MlaD_Phospholipid_Transporter"/>
</dbReference>
<dbReference type="OrthoDB" id="338143at2"/>
<evidence type="ECO:0000259" key="2">
    <source>
        <dbReference type="Pfam" id="PF11887"/>
    </source>
</evidence>
<dbReference type="PANTHER" id="PTHR33371">
    <property type="entry name" value="INTERMEMBRANE PHOSPHOLIPID TRANSPORT SYSTEM BINDING PROTEIN MLAD-RELATED"/>
    <property type="match status" value="1"/>
</dbReference>
<sequence>MNTLLRSSIYLLIFALVAVGGGAFIANAINRPTDGDSVTYRAEFSNVSGLRVGNDVRSLGVRVGKVTAVDPIRRDGTSLAAVTFSVTTDQHLYGDSKIAIRYLNLTGIRYLDLQQKASTGRPLAAGSTFGVASTIPSFDITEIFHGLAPIFAVMSPDDINHFSQSMLALVEGDGSGFGRVLNSLNKVLSVVDDRSAVVNVLVNNLQRLSTSLTGRSGVVTPIVGYLSDLATVLAERLPELRHIADFSGATLISVDRFLGSLGFRDNRTPDLDAIIGQIMPFARTAVGILALTPGILSALNGILPTAGTQPSSFTCSRGRATIPPKVAIFVRETQVTLCKR</sequence>
<dbReference type="GO" id="GO:0005576">
    <property type="term" value="C:extracellular region"/>
    <property type="evidence" value="ECO:0007669"/>
    <property type="project" value="TreeGrafter"/>
</dbReference>
<dbReference type="RefSeq" id="WP_007319709.1">
    <property type="nucleotide sequence ID" value="NZ_BAEH01000115.1"/>
</dbReference>
<dbReference type="GO" id="GO:0051701">
    <property type="term" value="P:biological process involved in interaction with host"/>
    <property type="evidence" value="ECO:0007669"/>
    <property type="project" value="TreeGrafter"/>
</dbReference>